<organism evidence="4 6">
    <name type="scientific">Ardenticatena maritima</name>
    <dbReference type="NCBI Taxonomy" id="872965"/>
    <lineage>
        <taxon>Bacteria</taxon>
        <taxon>Bacillati</taxon>
        <taxon>Chloroflexota</taxon>
        <taxon>Ardenticatenia</taxon>
        <taxon>Ardenticatenales</taxon>
        <taxon>Ardenticatenaceae</taxon>
        <taxon>Ardenticatena</taxon>
    </lineage>
</organism>
<dbReference type="InterPro" id="IPR011990">
    <property type="entry name" value="TPR-like_helical_dom_sf"/>
</dbReference>
<evidence type="ECO:0000256" key="2">
    <source>
        <dbReference type="ARBA" id="ARBA00022803"/>
    </source>
</evidence>
<dbReference type="Proteomes" id="UP000050502">
    <property type="component" value="Unassembled WGS sequence"/>
</dbReference>
<reference evidence="6" key="3">
    <citation type="submission" date="2015-08" db="EMBL/GenBank/DDBJ databases">
        <title>Draft Genome Sequence of a Heterotrophic Facultative Anaerobic Bacterium Ardenticatena maritima Strain 110S.</title>
        <authorList>
            <person name="Kawaichi S."/>
            <person name="Yoshida T."/>
            <person name="Sako Y."/>
            <person name="Nakamura R."/>
        </authorList>
    </citation>
    <scope>NUCLEOTIDE SEQUENCE [LARGE SCALE GENOMIC DNA]</scope>
    <source>
        <strain evidence="6">110S</strain>
    </source>
</reference>
<dbReference type="AlphaFoldDB" id="A0A0M8K7L9"/>
<dbReference type="InterPro" id="IPR050498">
    <property type="entry name" value="Ycf3"/>
</dbReference>
<gene>
    <name evidence="4" type="ORF">ARMA_0805</name>
    <name evidence="5" type="ORF">SE16_11495</name>
</gene>
<dbReference type="STRING" id="872965.SE16_11495"/>
<reference evidence="4 6" key="1">
    <citation type="journal article" date="2015" name="Genome Announc.">
        <title>Draft Genome Sequence of a Heterotrophic Facultative Anaerobic Thermophilic Bacterium, Ardenticatena maritima Strain 110ST.</title>
        <authorList>
            <person name="Kawaichi S."/>
            <person name="Yoshida T."/>
            <person name="Sako Y."/>
            <person name="Nakamura R."/>
        </authorList>
    </citation>
    <scope>NUCLEOTIDE SEQUENCE [LARGE SCALE GENOMIC DNA]</scope>
    <source>
        <strain evidence="4 6">110S</strain>
    </source>
</reference>
<feature type="repeat" description="TPR" evidence="3">
    <location>
        <begin position="113"/>
        <end position="146"/>
    </location>
</feature>
<dbReference type="EMBL" id="LGKN01000006">
    <property type="protein sequence ID" value="KPL87156.1"/>
    <property type="molecule type" value="Genomic_DNA"/>
</dbReference>
<comment type="caution">
    <text evidence="4">The sequence shown here is derived from an EMBL/GenBank/DDBJ whole genome shotgun (WGS) entry which is preliminary data.</text>
</comment>
<evidence type="ECO:0000313" key="6">
    <source>
        <dbReference type="Proteomes" id="UP000037784"/>
    </source>
</evidence>
<feature type="repeat" description="TPR" evidence="3">
    <location>
        <begin position="5"/>
        <end position="38"/>
    </location>
</feature>
<name>A0A0M8K7L9_9CHLR</name>
<evidence type="ECO:0000256" key="1">
    <source>
        <dbReference type="ARBA" id="ARBA00022737"/>
    </source>
</evidence>
<dbReference type="RefSeq" id="WP_054492313.1">
    <property type="nucleotide sequence ID" value="NZ_BBZA01000051.1"/>
</dbReference>
<dbReference type="Proteomes" id="UP000037784">
    <property type="component" value="Unassembled WGS sequence"/>
</dbReference>
<feature type="repeat" description="TPR" evidence="3">
    <location>
        <begin position="39"/>
        <end position="72"/>
    </location>
</feature>
<evidence type="ECO:0000313" key="7">
    <source>
        <dbReference type="Proteomes" id="UP000050502"/>
    </source>
</evidence>
<dbReference type="InParanoid" id="A0A0M8K7L9"/>
<dbReference type="GO" id="GO:0009279">
    <property type="term" value="C:cell outer membrane"/>
    <property type="evidence" value="ECO:0007669"/>
    <property type="project" value="TreeGrafter"/>
</dbReference>
<dbReference type="Pfam" id="PF13432">
    <property type="entry name" value="TPR_16"/>
    <property type="match status" value="2"/>
</dbReference>
<dbReference type="PANTHER" id="PTHR44858:SF1">
    <property type="entry name" value="UDP-N-ACETYLGLUCOSAMINE--PEPTIDE N-ACETYLGLUCOSAMINYLTRANSFERASE SPINDLY-RELATED"/>
    <property type="match status" value="1"/>
</dbReference>
<reference evidence="5 7" key="2">
    <citation type="submission" date="2015-07" db="EMBL/GenBank/DDBJ databases">
        <title>Whole genome sequence of Ardenticatena maritima DSM 23922.</title>
        <authorList>
            <person name="Hemp J."/>
            <person name="Ward L.M."/>
            <person name="Pace L.A."/>
            <person name="Fischer W.W."/>
        </authorList>
    </citation>
    <scope>NUCLEOTIDE SEQUENCE [LARGE SCALE GENOMIC DNA]</scope>
    <source>
        <strain evidence="5 7">110S</strain>
    </source>
</reference>
<accession>A0A0M8K7L9</accession>
<evidence type="ECO:0000313" key="4">
    <source>
        <dbReference type="EMBL" id="GAP62382.1"/>
    </source>
</evidence>
<evidence type="ECO:0000256" key="3">
    <source>
        <dbReference type="PROSITE-ProRule" id="PRU00339"/>
    </source>
</evidence>
<protein>
    <submittedName>
        <fullName evidence="4">Uncharacterized protein</fullName>
    </submittedName>
</protein>
<sequence length="164" mass="18205">MKPEAETLFKEGIRALHERQFKRAIEALEAAHAADPDDVDILLNLGGAYILAGMHKKALPLLERAAELAPDNANAWINLAAARLGPLDISTPEQQEGAIEAWLRALDANPQAPNVHYMLGLVHHHRGDYAKAEHYFNEALRVNPEDTDAQTMLERTRTAMRGED</sequence>
<dbReference type="EMBL" id="BBZA01000051">
    <property type="protein sequence ID" value="GAP62382.1"/>
    <property type="molecule type" value="Genomic_DNA"/>
</dbReference>
<dbReference type="SMART" id="SM00028">
    <property type="entry name" value="TPR"/>
    <property type="match status" value="3"/>
</dbReference>
<dbReference type="PROSITE" id="PS50005">
    <property type="entry name" value="TPR"/>
    <property type="match status" value="3"/>
</dbReference>
<keyword evidence="2 3" id="KW-0802">TPR repeat</keyword>
<keyword evidence="1" id="KW-0677">Repeat</keyword>
<dbReference type="SUPFAM" id="SSF48452">
    <property type="entry name" value="TPR-like"/>
    <property type="match status" value="1"/>
</dbReference>
<dbReference type="InterPro" id="IPR019734">
    <property type="entry name" value="TPR_rpt"/>
</dbReference>
<keyword evidence="6" id="KW-1185">Reference proteome</keyword>
<proteinExistence type="predicted"/>
<dbReference type="PANTHER" id="PTHR44858">
    <property type="entry name" value="TETRATRICOPEPTIDE REPEAT PROTEIN 6"/>
    <property type="match status" value="1"/>
</dbReference>
<dbReference type="Gene3D" id="1.25.40.10">
    <property type="entry name" value="Tetratricopeptide repeat domain"/>
    <property type="match status" value="2"/>
</dbReference>
<dbReference type="OrthoDB" id="9769030at2"/>
<evidence type="ECO:0000313" key="5">
    <source>
        <dbReference type="EMBL" id="KPL87156.1"/>
    </source>
</evidence>
<dbReference type="PROSITE" id="PS50293">
    <property type="entry name" value="TPR_REGION"/>
    <property type="match status" value="1"/>
</dbReference>
<dbReference type="GO" id="GO:0046813">
    <property type="term" value="P:receptor-mediated virion attachment to host cell"/>
    <property type="evidence" value="ECO:0007669"/>
    <property type="project" value="TreeGrafter"/>
</dbReference>